<name>A0ACC1XHD6_MELAZ</name>
<sequence length="126" mass="13534">MKNIKNKGKTMQDSDAEFPGFQICVHKDEFLFKRSLSRLQRRAPCPLKLIKPNAASLECKGVSKAMGCNLNSTSAAAAAAAATAHSSSSFSSFYQSKDPIPLLSPLVSPSLLESSYIQEGNTAKSH</sequence>
<dbReference type="EMBL" id="CM051402">
    <property type="protein sequence ID" value="KAJ4710703.1"/>
    <property type="molecule type" value="Genomic_DNA"/>
</dbReference>
<evidence type="ECO:0000313" key="1">
    <source>
        <dbReference type="EMBL" id="KAJ4710703.1"/>
    </source>
</evidence>
<evidence type="ECO:0000313" key="2">
    <source>
        <dbReference type="Proteomes" id="UP001164539"/>
    </source>
</evidence>
<organism evidence="1 2">
    <name type="scientific">Melia azedarach</name>
    <name type="common">Chinaberry tree</name>
    <dbReference type="NCBI Taxonomy" id="155640"/>
    <lineage>
        <taxon>Eukaryota</taxon>
        <taxon>Viridiplantae</taxon>
        <taxon>Streptophyta</taxon>
        <taxon>Embryophyta</taxon>
        <taxon>Tracheophyta</taxon>
        <taxon>Spermatophyta</taxon>
        <taxon>Magnoliopsida</taxon>
        <taxon>eudicotyledons</taxon>
        <taxon>Gunneridae</taxon>
        <taxon>Pentapetalae</taxon>
        <taxon>rosids</taxon>
        <taxon>malvids</taxon>
        <taxon>Sapindales</taxon>
        <taxon>Meliaceae</taxon>
        <taxon>Melia</taxon>
    </lineage>
</organism>
<reference evidence="1 2" key="1">
    <citation type="journal article" date="2023" name="Science">
        <title>Complex scaffold remodeling in plant triterpene biosynthesis.</title>
        <authorList>
            <person name="De La Pena R."/>
            <person name="Hodgson H."/>
            <person name="Liu J.C."/>
            <person name="Stephenson M.J."/>
            <person name="Martin A.C."/>
            <person name="Owen C."/>
            <person name="Harkess A."/>
            <person name="Leebens-Mack J."/>
            <person name="Jimenez L.E."/>
            <person name="Osbourn A."/>
            <person name="Sattely E.S."/>
        </authorList>
    </citation>
    <scope>NUCLEOTIDE SEQUENCE [LARGE SCALE GENOMIC DNA]</scope>
    <source>
        <strain evidence="2">cv. JPN11</strain>
        <tissue evidence="1">Leaf</tissue>
    </source>
</reference>
<proteinExistence type="predicted"/>
<gene>
    <name evidence="1" type="ORF">OWV82_016857</name>
</gene>
<accession>A0ACC1XHD6</accession>
<dbReference type="Proteomes" id="UP001164539">
    <property type="component" value="Chromosome 9"/>
</dbReference>
<comment type="caution">
    <text evidence="1">The sequence shown here is derived from an EMBL/GenBank/DDBJ whole genome shotgun (WGS) entry which is preliminary data.</text>
</comment>
<protein>
    <submittedName>
        <fullName evidence="1">Uncharacterized protein</fullName>
    </submittedName>
</protein>
<keyword evidence="2" id="KW-1185">Reference proteome</keyword>